<organism evidence="2">
    <name type="scientific">marine metagenome</name>
    <dbReference type="NCBI Taxonomy" id="408172"/>
    <lineage>
        <taxon>unclassified sequences</taxon>
        <taxon>metagenomes</taxon>
        <taxon>ecological metagenomes</taxon>
    </lineage>
</organism>
<evidence type="ECO:0000313" key="2">
    <source>
        <dbReference type="EMBL" id="SVC83690.1"/>
    </source>
</evidence>
<feature type="non-terminal residue" evidence="2">
    <location>
        <position position="78"/>
    </location>
</feature>
<feature type="compositionally biased region" description="Polar residues" evidence="1">
    <location>
        <begin position="1"/>
        <end position="11"/>
    </location>
</feature>
<feature type="region of interest" description="Disordered" evidence="1">
    <location>
        <begin position="1"/>
        <end position="23"/>
    </location>
</feature>
<dbReference type="AlphaFoldDB" id="A0A382QFE7"/>
<sequence length="78" mass="8278">VTQSQRQQTPGAAQDGIKRHDDGKVLHNAAESGTQRYKTAHDAAQVHSLPSALAHDGSGAARLDTGERVLPQHHLLPA</sequence>
<gene>
    <name evidence="2" type="ORF">METZ01_LOCUS336544</name>
</gene>
<dbReference type="EMBL" id="UINC01113821">
    <property type="protein sequence ID" value="SVC83690.1"/>
    <property type="molecule type" value="Genomic_DNA"/>
</dbReference>
<reference evidence="2" key="1">
    <citation type="submission" date="2018-05" db="EMBL/GenBank/DDBJ databases">
        <authorList>
            <person name="Lanie J.A."/>
            <person name="Ng W.-L."/>
            <person name="Kazmierczak K.M."/>
            <person name="Andrzejewski T.M."/>
            <person name="Davidsen T.M."/>
            <person name="Wayne K.J."/>
            <person name="Tettelin H."/>
            <person name="Glass J.I."/>
            <person name="Rusch D."/>
            <person name="Podicherti R."/>
            <person name="Tsui H.-C.T."/>
            <person name="Winkler M.E."/>
        </authorList>
    </citation>
    <scope>NUCLEOTIDE SEQUENCE</scope>
</reference>
<feature type="non-terminal residue" evidence="2">
    <location>
        <position position="1"/>
    </location>
</feature>
<accession>A0A382QFE7</accession>
<evidence type="ECO:0000256" key="1">
    <source>
        <dbReference type="SAM" id="MobiDB-lite"/>
    </source>
</evidence>
<proteinExistence type="predicted"/>
<protein>
    <submittedName>
        <fullName evidence="2">Uncharacterized protein</fullName>
    </submittedName>
</protein>
<name>A0A382QFE7_9ZZZZ</name>